<proteinExistence type="predicted"/>
<evidence type="ECO:0000313" key="1">
    <source>
        <dbReference type="EMBL" id="WLG82424.1"/>
    </source>
</evidence>
<sequence>MSDLFYKTLLKDLSTTLDMQPLAFDDRGMCDLIVNGDYPLKLACNDPHQRLLLIGLLETPKGLPLQRLLGGALNPLVSAGPGLGWDAGSGLYFAYQSIAREKLSVAVLMREIATLCDWIKGWREARI</sequence>
<name>A0ABY9EQ25_9PSED</name>
<evidence type="ECO:0000313" key="2">
    <source>
        <dbReference type="Proteomes" id="UP001239418"/>
    </source>
</evidence>
<dbReference type="Gene3D" id="3.30.1460.10">
    <property type="match status" value="1"/>
</dbReference>
<dbReference type="EMBL" id="CP117454">
    <property type="protein sequence ID" value="WLG82424.1"/>
    <property type="molecule type" value="Genomic_DNA"/>
</dbReference>
<gene>
    <name evidence="1" type="ORF">PSH97_14860</name>
</gene>
<reference evidence="1 2" key="1">
    <citation type="submission" date="2023-02" db="EMBL/GenBank/DDBJ databases">
        <title>Evolution of Hrp T3SS in non-pathogenic Pseudomonas fluorescens.</title>
        <authorList>
            <person name="Liao K."/>
            <person name="Wei H."/>
            <person name="Gu Y."/>
        </authorList>
    </citation>
    <scope>NUCLEOTIDE SEQUENCE [LARGE SCALE GENOMIC DNA]</scope>
    <source>
        <strain evidence="1 2">FP1935</strain>
    </source>
</reference>
<keyword evidence="2" id="KW-1185">Reference proteome</keyword>
<accession>A0ABY9EQ25</accession>
<organism evidence="1 2">
    <name type="scientific">Pseudomonas cucumis</name>
    <dbReference type="NCBI Taxonomy" id="2954082"/>
    <lineage>
        <taxon>Bacteria</taxon>
        <taxon>Pseudomonadati</taxon>
        <taxon>Pseudomonadota</taxon>
        <taxon>Gammaproteobacteria</taxon>
        <taxon>Pseudomonadales</taxon>
        <taxon>Pseudomonadaceae</taxon>
        <taxon>Pseudomonas</taxon>
    </lineage>
</organism>
<dbReference type="Pfam" id="PF05932">
    <property type="entry name" value="CesT"/>
    <property type="match status" value="1"/>
</dbReference>
<dbReference type="InterPro" id="IPR010261">
    <property type="entry name" value="Tir_chaperone"/>
</dbReference>
<dbReference type="SUPFAM" id="SSF69635">
    <property type="entry name" value="Type III secretory system chaperone-like"/>
    <property type="match status" value="1"/>
</dbReference>
<protein>
    <submittedName>
        <fullName evidence="1">CesT family type III secretion system chaperone</fullName>
    </submittedName>
</protein>
<dbReference type="Proteomes" id="UP001239418">
    <property type="component" value="Chromosome"/>
</dbReference>
<dbReference type="RefSeq" id="WP_305445548.1">
    <property type="nucleotide sequence ID" value="NZ_CP117454.1"/>
</dbReference>